<dbReference type="Proteomes" id="UP000234328">
    <property type="component" value="Unassembled WGS sequence"/>
</dbReference>
<comment type="caution">
    <text evidence="11">The sequence shown here is derived from an EMBL/GenBank/DDBJ whole genome shotgun (WGS) entry which is preliminary data.</text>
</comment>
<dbReference type="NCBIfam" id="NF007956">
    <property type="entry name" value="PRK10675.1"/>
    <property type="match status" value="1"/>
</dbReference>
<dbReference type="SUPFAM" id="SSF51735">
    <property type="entry name" value="NAD(P)-binding Rossmann-fold domains"/>
    <property type="match status" value="1"/>
</dbReference>
<comment type="subunit">
    <text evidence="9">Homodimer.</text>
</comment>
<dbReference type="GO" id="GO:0005829">
    <property type="term" value="C:cytosol"/>
    <property type="evidence" value="ECO:0007669"/>
    <property type="project" value="TreeGrafter"/>
</dbReference>
<dbReference type="GO" id="GO:0003978">
    <property type="term" value="F:UDP-glucose 4-epimerase activity"/>
    <property type="evidence" value="ECO:0007669"/>
    <property type="project" value="UniProtKB-UniRule"/>
</dbReference>
<keyword evidence="8 9" id="KW-0413">Isomerase</keyword>
<evidence type="ECO:0000256" key="6">
    <source>
        <dbReference type="ARBA" id="ARBA00018569"/>
    </source>
</evidence>
<sequence>MTQTILVTGGAGFIGSHTTVALQQAGYRVLILDNLSNSSLDVLDAITRITGMRPDFAEGDVRDPETLELLFRTRKITAVLHFAGLKAVGESTQIPLAYYDNNVQGSVLLLAAMQRADVRSFVFSSSATVYGDPQKLPLTEDHPRSATNPYGHTKLVVEDILENLYRSEAGWRIARLRYFNPVGAHPSGLIGEAPQGIPNNLMPYVAQVAAGQRPKVQVFGNDYDTPDGTGVRDYIHVMDLAQGHVQALRHCLEKEQELLTVNLGTGKGYSVLDMIRAFEQASGKTIPYDLVARRPGDIAACWADTEIAYQKLGWRAEKGIQEMCDDAWRWETNRSV</sequence>
<comment type="cofactor">
    <cofactor evidence="2 9">
        <name>NAD(+)</name>
        <dbReference type="ChEBI" id="CHEBI:57540"/>
    </cofactor>
</comment>
<dbReference type="PANTHER" id="PTHR43725">
    <property type="entry name" value="UDP-GLUCOSE 4-EPIMERASE"/>
    <property type="match status" value="1"/>
</dbReference>
<comment type="catalytic activity">
    <reaction evidence="1 9">
        <text>UDP-alpha-D-glucose = UDP-alpha-D-galactose</text>
        <dbReference type="Rhea" id="RHEA:22168"/>
        <dbReference type="ChEBI" id="CHEBI:58885"/>
        <dbReference type="ChEBI" id="CHEBI:66914"/>
        <dbReference type="EC" id="5.1.3.2"/>
    </reaction>
</comment>
<dbReference type="EC" id="5.1.3.2" evidence="5 9"/>
<dbReference type="InterPro" id="IPR036291">
    <property type="entry name" value="NAD(P)-bd_dom_sf"/>
</dbReference>
<dbReference type="GO" id="GO:0006012">
    <property type="term" value="P:galactose metabolic process"/>
    <property type="evidence" value="ECO:0007669"/>
    <property type="project" value="UniProtKB-UniPathway"/>
</dbReference>
<dbReference type="OrthoDB" id="9803010at2"/>
<dbReference type="EMBL" id="PDNV01000001">
    <property type="protein sequence ID" value="PLC55497.1"/>
    <property type="molecule type" value="Genomic_DNA"/>
</dbReference>
<name>A0A2N4UKD7_9BURK</name>
<dbReference type="RefSeq" id="WP_102067978.1">
    <property type="nucleotide sequence ID" value="NZ_PDNV01000001.1"/>
</dbReference>
<evidence type="ECO:0000256" key="5">
    <source>
        <dbReference type="ARBA" id="ARBA00013189"/>
    </source>
</evidence>
<comment type="similarity">
    <text evidence="4 9">Belongs to the NAD(P)-dependent epimerase/dehydratase family.</text>
</comment>
<evidence type="ECO:0000256" key="3">
    <source>
        <dbReference type="ARBA" id="ARBA00004947"/>
    </source>
</evidence>
<dbReference type="PANTHER" id="PTHR43725:SF47">
    <property type="entry name" value="UDP-GLUCOSE 4-EPIMERASE"/>
    <property type="match status" value="1"/>
</dbReference>
<keyword evidence="12" id="KW-1185">Reference proteome</keyword>
<dbReference type="NCBIfam" id="TIGR01179">
    <property type="entry name" value="galE"/>
    <property type="match status" value="1"/>
</dbReference>
<feature type="domain" description="NAD(P)-binding" evidence="10">
    <location>
        <begin position="6"/>
        <end position="326"/>
    </location>
</feature>
<evidence type="ECO:0000313" key="11">
    <source>
        <dbReference type="EMBL" id="PLC55497.1"/>
    </source>
</evidence>
<dbReference type="CDD" id="cd05247">
    <property type="entry name" value="UDP_G4E_1_SDR_e"/>
    <property type="match status" value="1"/>
</dbReference>
<dbReference type="Gene3D" id="3.40.50.720">
    <property type="entry name" value="NAD(P)-binding Rossmann-like Domain"/>
    <property type="match status" value="1"/>
</dbReference>
<organism evidence="11 12">
    <name type="scientific">Pollutimonas nitritireducens</name>
    <dbReference type="NCBI Taxonomy" id="2045209"/>
    <lineage>
        <taxon>Bacteria</taxon>
        <taxon>Pseudomonadati</taxon>
        <taxon>Pseudomonadota</taxon>
        <taxon>Betaproteobacteria</taxon>
        <taxon>Burkholderiales</taxon>
        <taxon>Alcaligenaceae</taxon>
        <taxon>Pollutimonas</taxon>
    </lineage>
</organism>
<keyword evidence="7 9" id="KW-0520">NAD</keyword>
<reference evidence="11 12" key="1">
    <citation type="submission" date="2017-10" db="EMBL/GenBank/DDBJ databases">
        <title>Two draft genome sequences of Pusillimonas sp. strains isolated from a nitrate- and radionuclide-contaminated groundwater in Russia.</title>
        <authorList>
            <person name="Grouzdev D.S."/>
            <person name="Tourova T.P."/>
            <person name="Goeva M.A."/>
            <person name="Babich T.L."/>
            <person name="Sokolova D.S."/>
            <person name="Abdullin R."/>
            <person name="Poltaraus A.B."/>
            <person name="Toshchakov S.V."/>
            <person name="Nazina T.N."/>
        </authorList>
    </citation>
    <scope>NUCLEOTIDE SEQUENCE [LARGE SCALE GENOMIC DNA]</scope>
    <source>
        <strain evidence="11 12">JR1/69-2-13</strain>
    </source>
</reference>
<dbReference type="AlphaFoldDB" id="A0A2N4UKD7"/>
<evidence type="ECO:0000256" key="9">
    <source>
        <dbReference type="RuleBase" id="RU366046"/>
    </source>
</evidence>
<protein>
    <recommendedName>
        <fullName evidence="6 9">UDP-glucose 4-epimerase</fullName>
        <ecNumber evidence="5 9">5.1.3.2</ecNumber>
    </recommendedName>
</protein>
<keyword evidence="9" id="KW-0119">Carbohydrate metabolism</keyword>
<dbReference type="Pfam" id="PF16363">
    <property type="entry name" value="GDP_Man_Dehyd"/>
    <property type="match status" value="1"/>
</dbReference>
<evidence type="ECO:0000256" key="4">
    <source>
        <dbReference type="ARBA" id="ARBA00007637"/>
    </source>
</evidence>
<evidence type="ECO:0000259" key="10">
    <source>
        <dbReference type="Pfam" id="PF16363"/>
    </source>
</evidence>
<evidence type="ECO:0000256" key="2">
    <source>
        <dbReference type="ARBA" id="ARBA00001911"/>
    </source>
</evidence>
<proteinExistence type="inferred from homology"/>
<comment type="pathway">
    <text evidence="3 9">Carbohydrate metabolism; galactose metabolism.</text>
</comment>
<evidence type="ECO:0000256" key="7">
    <source>
        <dbReference type="ARBA" id="ARBA00023027"/>
    </source>
</evidence>
<evidence type="ECO:0000256" key="1">
    <source>
        <dbReference type="ARBA" id="ARBA00000083"/>
    </source>
</evidence>
<evidence type="ECO:0000256" key="8">
    <source>
        <dbReference type="ARBA" id="ARBA00023235"/>
    </source>
</evidence>
<dbReference type="InterPro" id="IPR005886">
    <property type="entry name" value="UDP_G4E"/>
</dbReference>
<dbReference type="UniPathway" id="UPA00214"/>
<gene>
    <name evidence="11" type="primary">galE</name>
    <name evidence="11" type="ORF">CR155_00085</name>
</gene>
<evidence type="ECO:0000313" key="12">
    <source>
        <dbReference type="Proteomes" id="UP000234328"/>
    </source>
</evidence>
<accession>A0A2N4UKD7</accession>
<dbReference type="Gene3D" id="3.90.25.10">
    <property type="entry name" value="UDP-galactose 4-epimerase, domain 1"/>
    <property type="match status" value="1"/>
</dbReference>
<dbReference type="InterPro" id="IPR016040">
    <property type="entry name" value="NAD(P)-bd_dom"/>
</dbReference>